<keyword evidence="2" id="KW-0378">Hydrolase</keyword>
<name>A0ABW6WWS0_9ACTN</name>
<gene>
    <name evidence="2" type="ORF">ACFY35_47080</name>
</gene>
<dbReference type="EMBL" id="JBIAZU010000010">
    <property type="protein sequence ID" value="MFF5297045.1"/>
    <property type="molecule type" value="Genomic_DNA"/>
</dbReference>
<reference evidence="2 3" key="1">
    <citation type="submission" date="2024-10" db="EMBL/GenBank/DDBJ databases">
        <title>The Natural Products Discovery Center: Release of the First 8490 Sequenced Strains for Exploring Actinobacteria Biosynthetic Diversity.</title>
        <authorList>
            <person name="Kalkreuter E."/>
            <person name="Kautsar S.A."/>
            <person name="Yang D."/>
            <person name="Bader C.D."/>
            <person name="Teijaro C.N."/>
            <person name="Fluegel L."/>
            <person name="Davis C.M."/>
            <person name="Simpson J.R."/>
            <person name="Lauterbach L."/>
            <person name="Steele A.D."/>
            <person name="Gui C."/>
            <person name="Meng S."/>
            <person name="Li G."/>
            <person name="Viehrig K."/>
            <person name="Ye F."/>
            <person name="Su P."/>
            <person name="Kiefer A.F."/>
            <person name="Nichols A."/>
            <person name="Cepeda A.J."/>
            <person name="Yan W."/>
            <person name="Fan B."/>
            <person name="Jiang Y."/>
            <person name="Adhikari A."/>
            <person name="Zheng C.-J."/>
            <person name="Schuster L."/>
            <person name="Cowan T.M."/>
            <person name="Smanski M.J."/>
            <person name="Chevrette M.G."/>
            <person name="De Carvalho L.P.S."/>
            <person name="Shen B."/>
        </authorList>
    </citation>
    <scope>NUCLEOTIDE SEQUENCE [LARGE SCALE GENOMIC DNA]</scope>
    <source>
        <strain evidence="2 3">NPDC000087</strain>
    </source>
</reference>
<dbReference type="EC" id="3.-.-.-" evidence="2"/>
<dbReference type="InterPro" id="IPR012338">
    <property type="entry name" value="Beta-lactam/transpept-like"/>
</dbReference>
<dbReference type="InterPro" id="IPR052907">
    <property type="entry name" value="Beta-lactamase/esterase"/>
</dbReference>
<proteinExistence type="predicted"/>
<dbReference type="Pfam" id="PF00144">
    <property type="entry name" value="Beta-lactamase"/>
    <property type="match status" value="1"/>
</dbReference>
<organism evidence="2 3">
    <name type="scientific">Paractinoplanes globisporus</name>
    <dbReference type="NCBI Taxonomy" id="113565"/>
    <lineage>
        <taxon>Bacteria</taxon>
        <taxon>Bacillati</taxon>
        <taxon>Actinomycetota</taxon>
        <taxon>Actinomycetes</taxon>
        <taxon>Micromonosporales</taxon>
        <taxon>Micromonosporaceae</taxon>
        <taxon>Paractinoplanes</taxon>
    </lineage>
</organism>
<dbReference type="RefSeq" id="WP_026206302.1">
    <property type="nucleotide sequence ID" value="NZ_JBIAZU010000010.1"/>
</dbReference>
<evidence type="ECO:0000313" key="2">
    <source>
        <dbReference type="EMBL" id="MFF5297045.1"/>
    </source>
</evidence>
<dbReference type="InterPro" id="IPR001466">
    <property type="entry name" value="Beta-lactam-related"/>
</dbReference>
<feature type="domain" description="Beta-lactamase-related" evidence="1">
    <location>
        <begin position="8"/>
        <end position="357"/>
    </location>
</feature>
<dbReference type="Gene3D" id="3.40.710.10">
    <property type="entry name" value="DD-peptidase/beta-lactamase superfamily"/>
    <property type="match status" value="1"/>
</dbReference>
<dbReference type="SUPFAM" id="SSF56601">
    <property type="entry name" value="beta-lactamase/transpeptidase-like"/>
    <property type="match status" value="1"/>
</dbReference>
<evidence type="ECO:0000313" key="3">
    <source>
        <dbReference type="Proteomes" id="UP001602245"/>
    </source>
</evidence>
<comment type="caution">
    <text evidence="2">The sequence shown here is derived from an EMBL/GenBank/DDBJ whole genome shotgun (WGS) entry which is preliminary data.</text>
</comment>
<keyword evidence="3" id="KW-1185">Reference proteome</keyword>
<evidence type="ECO:0000259" key="1">
    <source>
        <dbReference type="Pfam" id="PF00144"/>
    </source>
</evidence>
<protein>
    <submittedName>
        <fullName evidence="2">Serine hydrolase domain-containing protein</fullName>
        <ecNumber evidence="2">3.-.-.-</ecNumber>
    </submittedName>
</protein>
<dbReference type="PANTHER" id="PTHR43319">
    <property type="entry name" value="BETA-LACTAMASE-RELATED"/>
    <property type="match status" value="1"/>
</dbReference>
<sequence>MNDIQHTVQQTIDQLIDSGAERGLQVAVHRHGELIVDAVGGMATGDRPVTSDTLFHVTSTAKGVASTVLHTLVADGLLGYDTPVVELWPEYGVNGKDRTTVRDVLTHSAGVPAVPVGTTTDDLCDWDKMCGLVAGATPWWEPGSRTGYHPQTYGFLIGEIVRRATGNTISEETRRRVAEPLGVEAELFFAVPRRELGRVAHHTQPDGMHLTLEMATQMAETVPFFRVLDGWTAAPLGALPDADFCNRVDVLTSEIPAGGVVSARGIATMYAALLGPVNGVRLLSGARLREVASVVVSGPDAVLGFPAKRGLGFDIGFAGPLDSPTLFGMAGSGGTAAYADPETGVAIAVAKNRVTAGDYTAFTAISSAVAKSL</sequence>
<accession>A0ABW6WWS0</accession>
<dbReference type="PANTHER" id="PTHR43319:SF3">
    <property type="entry name" value="BETA-LACTAMASE-RELATED DOMAIN-CONTAINING PROTEIN"/>
    <property type="match status" value="1"/>
</dbReference>
<dbReference type="GO" id="GO:0016787">
    <property type="term" value="F:hydrolase activity"/>
    <property type="evidence" value="ECO:0007669"/>
    <property type="project" value="UniProtKB-KW"/>
</dbReference>
<dbReference type="Proteomes" id="UP001602245">
    <property type="component" value="Unassembled WGS sequence"/>
</dbReference>